<evidence type="ECO:0000313" key="3">
    <source>
        <dbReference type="Proteomes" id="UP001321582"/>
    </source>
</evidence>
<dbReference type="AlphaFoldDB" id="A0AAU9DDQ7"/>
<gene>
    <name evidence="2" type="ORF">HLVA_10460</name>
</gene>
<evidence type="ECO:0008006" key="4">
    <source>
        <dbReference type="Google" id="ProtNLM"/>
    </source>
</evidence>
<evidence type="ECO:0000313" key="2">
    <source>
        <dbReference type="EMBL" id="BDU50477.1"/>
    </source>
</evidence>
<protein>
    <recommendedName>
        <fullName evidence="4">Septum formation initiator family protein</fullName>
    </recommendedName>
</protein>
<dbReference type="KEGG" id="haby:HLVA_10460"/>
<keyword evidence="3" id="KW-1185">Reference proteome</keyword>
<proteinExistence type="predicted"/>
<reference evidence="2 3" key="1">
    <citation type="submission" date="2022-11" db="EMBL/GenBank/DDBJ databases">
        <title>Haliovirga abyssi gen. nov., sp. nov., a mesophilic fermentative bacterium isolated from the Iheya North hydrothermal field and the proposal of Haliovirgaceae fam. nov.</title>
        <authorList>
            <person name="Miyazaki U."/>
            <person name="Tame A."/>
            <person name="Miyazaki J."/>
            <person name="Takai K."/>
            <person name="Sawayama S."/>
            <person name="Kitajima M."/>
            <person name="Okamoto A."/>
            <person name="Nakagawa S."/>
        </authorList>
    </citation>
    <scope>NUCLEOTIDE SEQUENCE [LARGE SCALE GENOMIC DNA]</scope>
    <source>
        <strain evidence="2 3">IC12</strain>
    </source>
</reference>
<dbReference type="InterPro" id="IPR007060">
    <property type="entry name" value="FtsL/DivIC"/>
</dbReference>
<evidence type="ECO:0000256" key="1">
    <source>
        <dbReference type="SAM" id="Coils"/>
    </source>
</evidence>
<accession>A0AAU9DDQ7</accession>
<dbReference type="Pfam" id="PF04977">
    <property type="entry name" value="DivIC"/>
    <property type="match status" value="1"/>
</dbReference>
<keyword evidence="1" id="KW-0175">Coiled coil</keyword>
<dbReference type="RefSeq" id="WP_307905404.1">
    <property type="nucleotide sequence ID" value="NZ_AP027059.1"/>
</dbReference>
<organism evidence="2 3">
    <name type="scientific">Haliovirga abyssi</name>
    <dbReference type="NCBI Taxonomy" id="2996794"/>
    <lineage>
        <taxon>Bacteria</taxon>
        <taxon>Fusobacteriati</taxon>
        <taxon>Fusobacteriota</taxon>
        <taxon>Fusobacteriia</taxon>
        <taxon>Fusobacteriales</taxon>
        <taxon>Haliovirgaceae</taxon>
        <taxon>Haliovirga</taxon>
    </lineage>
</organism>
<dbReference type="Proteomes" id="UP001321582">
    <property type="component" value="Chromosome"/>
</dbReference>
<name>A0AAU9DDQ7_9FUSO</name>
<feature type="coiled-coil region" evidence="1">
    <location>
        <begin position="36"/>
        <end position="63"/>
    </location>
</feature>
<sequence>MNSRKIKKTFLLTVNLALSIFAIKIIFESITLNGEILKTKNKIKIKKEEVAKLEKKHEELKKEYINLDNPKFIEKIAREKLFMKKKSEKVYRMLK</sequence>
<dbReference type="EMBL" id="AP027059">
    <property type="protein sequence ID" value="BDU50477.1"/>
    <property type="molecule type" value="Genomic_DNA"/>
</dbReference>